<evidence type="ECO:0000313" key="1">
    <source>
        <dbReference type="EMBL" id="OAF70762.1"/>
    </source>
</evidence>
<keyword evidence="2" id="KW-1185">Reference proteome</keyword>
<dbReference type="Proteomes" id="UP000078046">
    <property type="component" value="Unassembled WGS sequence"/>
</dbReference>
<comment type="caution">
    <text evidence="1">The sequence shown here is derived from an EMBL/GenBank/DDBJ whole genome shotgun (WGS) entry which is preliminary data.</text>
</comment>
<evidence type="ECO:0000313" key="2">
    <source>
        <dbReference type="Proteomes" id="UP000078046"/>
    </source>
</evidence>
<name>A0A177BAU1_9BILA</name>
<gene>
    <name evidence="1" type="ORF">A3Q56_01492</name>
</gene>
<sequence>MQNKIRDDLYMSSWLKPSPIQNIDELIKNEGNDSRNSFNQDSLWNKHAKNKEYYGNVSPDFHKNWNQHKNRNYKKSNVWNCQFSDIKKNGYNCNSPFSLDRKGNFIKEKNIYTKHTLNSGVRSEFYAGNFKSNYQLFDNNQKPDVSSKCSTWRYKFTQFDSDNNLDGYDLRNLNIDNGPFYLNNNFTPPEMSPIENSETPQCQTLPDETTTTYPNDQYSTDSEMKLLVSMGWNENEEPYTITEEDITIFQSKIKGKKFLKCVNGDVKRLPAFNDIKKEKIEVAKMLITSPDKMYSATYEFSTNAYSHISNECIIKRLKELSEKE</sequence>
<protein>
    <submittedName>
        <fullName evidence="1">Uncharacterized protein</fullName>
    </submittedName>
</protein>
<reference evidence="1 2" key="1">
    <citation type="submission" date="2016-04" db="EMBL/GenBank/DDBJ databases">
        <title>The genome of Intoshia linei affirms orthonectids as highly simplified spiralians.</title>
        <authorList>
            <person name="Mikhailov K.V."/>
            <person name="Slusarev G.S."/>
            <person name="Nikitin M.A."/>
            <person name="Logacheva M.D."/>
            <person name="Penin A."/>
            <person name="Aleoshin V."/>
            <person name="Panchin Y.V."/>
        </authorList>
    </citation>
    <scope>NUCLEOTIDE SEQUENCE [LARGE SCALE GENOMIC DNA]</scope>
    <source>
        <strain evidence="1">Intl2013</strain>
        <tissue evidence="1">Whole animal</tissue>
    </source>
</reference>
<proteinExistence type="predicted"/>
<accession>A0A177BAU1</accession>
<dbReference type="EMBL" id="LWCA01000113">
    <property type="protein sequence ID" value="OAF70762.1"/>
    <property type="molecule type" value="Genomic_DNA"/>
</dbReference>
<organism evidence="1 2">
    <name type="scientific">Intoshia linei</name>
    <dbReference type="NCBI Taxonomy" id="1819745"/>
    <lineage>
        <taxon>Eukaryota</taxon>
        <taxon>Metazoa</taxon>
        <taxon>Spiralia</taxon>
        <taxon>Lophotrochozoa</taxon>
        <taxon>Mesozoa</taxon>
        <taxon>Orthonectida</taxon>
        <taxon>Rhopaluridae</taxon>
        <taxon>Intoshia</taxon>
    </lineage>
</organism>
<dbReference type="AlphaFoldDB" id="A0A177BAU1"/>